<name>A0A1M6QBG6_PSETH</name>
<feature type="transmembrane region" description="Helical" evidence="8">
    <location>
        <begin position="12"/>
        <end position="34"/>
    </location>
</feature>
<keyword evidence="4" id="KW-1003">Cell membrane</keyword>
<dbReference type="RefSeq" id="WP_073455744.1">
    <property type="nucleotide sequence ID" value="NZ_CALGVN010000032.1"/>
</dbReference>
<keyword evidence="7 8" id="KW-0472">Membrane</keyword>
<evidence type="ECO:0000256" key="8">
    <source>
        <dbReference type="SAM" id="Phobius"/>
    </source>
</evidence>
<comment type="subcellular location">
    <subcellularLocation>
        <location evidence="1">Cell membrane</location>
        <topology evidence="1">Multi-pass membrane protein</topology>
    </subcellularLocation>
</comment>
<keyword evidence="3" id="KW-0813">Transport</keyword>
<evidence type="ECO:0000256" key="3">
    <source>
        <dbReference type="ARBA" id="ARBA00022448"/>
    </source>
</evidence>
<evidence type="ECO:0000256" key="6">
    <source>
        <dbReference type="ARBA" id="ARBA00022989"/>
    </source>
</evidence>
<dbReference type="PANTHER" id="PTHR34979:SF1">
    <property type="entry name" value="INNER MEMBRANE PROTEIN YGAZ"/>
    <property type="match status" value="1"/>
</dbReference>
<feature type="transmembrane region" description="Helical" evidence="8">
    <location>
        <begin position="155"/>
        <end position="174"/>
    </location>
</feature>
<dbReference type="PANTHER" id="PTHR34979">
    <property type="entry name" value="INNER MEMBRANE PROTEIN YGAZ"/>
    <property type="match status" value="1"/>
</dbReference>
<evidence type="ECO:0000256" key="2">
    <source>
        <dbReference type="ARBA" id="ARBA00010735"/>
    </source>
</evidence>
<organism evidence="9 10">
    <name type="scientific">Pseudonocardia thermophila</name>
    <dbReference type="NCBI Taxonomy" id="1848"/>
    <lineage>
        <taxon>Bacteria</taxon>
        <taxon>Bacillati</taxon>
        <taxon>Actinomycetota</taxon>
        <taxon>Actinomycetes</taxon>
        <taxon>Pseudonocardiales</taxon>
        <taxon>Pseudonocardiaceae</taxon>
        <taxon>Pseudonocardia</taxon>
    </lineage>
</organism>
<evidence type="ECO:0000313" key="9">
    <source>
        <dbReference type="EMBL" id="SHK17480.1"/>
    </source>
</evidence>
<evidence type="ECO:0000313" key="10">
    <source>
        <dbReference type="Proteomes" id="UP000184363"/>
    </source>
</evidence>
<evidence type="ECO:0000256" key="7">
    <source>
        <dbReference type="ARBA" id="ARBA00023136"/>
    </source>
</evidence>
<feature type="transmembrane region" description="Helical" evidence="8">
    <location>
        <begin position="186"/>
        <end position="212"/>
    </location>
</feature>
<dbReference type="GO" id="GO:0005886">
    <property type="term" value="C:plasma membrane"/>
    <property type="evidence" value="ECO:0007669"/>
    <property type="project" value="UniProtKB-SubCell"/>
</dbReference>
<dbReference type="STRING" id="1848.SAMN05443637_103214"/>
<evidence type="ECO:0000256" key="5">
    <source>
        <dbReference type="ARBA" id="ARBA00022692"/>
    </source>
</evidence>
<comment type="similarity">
    <text evidence="2">Belongs to the AzlC family.</text>
</comment>
<keyword evidence="10" id="KW-1185">Reference proteome</keyword>
<sequence>MDDRRERFLTGVRLGLGPAAATVPLGMTFGAFAVSTGWGSWAPIVASALVFAGSAQFAAATVLAAGGGGLFAVVAGVLMNARFVPMGLALGPWLRGGRVRRALEALATVDASWAAAHVGGGRFDRLRLFGATLPQYPAWVGGTALGVLAAPSPEVITAFGLDVIFPAFFLTLLIDELRGARTARRMASAALGALITGVLLLVAPVGVALLGAAGAAVVTGMPAEAESEER</sequence>
<dbReference type="Pfam" id="PF03591">
    <property type="entry name" value="AzlC"/>
    <property type="match status" value="1"/>
</dbReference>
<accession>A0A1M6QBG6</accession>
<dbReference type="Proteomes" id="UP000184363">
    <property type="component" value="Unassembled WGS sequence"/>
</dbReference>
<gene>
    <name evidence="9" type="ORF">SAMN05443637_103214</name>
</gene>
<evidence type="ECO:0000256" key="4">
    <source>
        <dbReference type="ARBA" id="ARBA00022475"/>
    </source>
</evidence>
<dbReference type="InterPro" id="IPR011606">
    <property type="entry name" value="Brnchd-chn_aa_trnsp_permease"/>
</dbReference>
<dbReference type="GO" id="GO:1903785">
    <property type="term" value="P:L-valine transmembrane transport"/>
    <property type="evidence" value="ECO:0007669"/>
    <property type="project" value="TreeGrafter"/>
</dbReference>
<dbReference type="AlphaFoldDB" id="A0A1M6QBG6"/>
<dbReference type="OrthoDB" id="8908907at2"/>
<keyword evidence="6 8" id="KW-1133">Transmembrane helix</keyword>
<reference evidence="9 10" key="1">
    <citation type="submission" date="2016-11" db="EMBL/GenBank/DDBJ databases">
        <authorList>
            <person name="Jaros S."/>
            <person name="Januszkiewicz K."/>
            <person name="Wedrychowicz H."/>
        </authorList>
    </citation>
    <scope>NUCLEOTIDE SEQUENCE [LARGE SCALE GENOMIC DNA]</scope>
    <source>
        <strain evidence="9 10">DSM 43832</strain>
    </source>
</reference>
<protein>
    <submittedName>
        <fullName evidence="9">4-azaleucine resistance probable transporter AzlC</fullName>
    </submittedName>
</protein>
<keyword evidence="5 8" id="KW-0812">Transmembrane</keyword>
<proteinExistence type="inferred from homology"/>
<evidence type="ECO:0000256" key="1">
    <source>
        <dbReference type="ARBA" id="ARBA00004651"/>
    </source>
</evidence>
<dbReference type="EMBL" id="FRAP01000003">
    <property type="protein sequence ID" value="SHK17480.1"/>
    <property type="molecule type" value="Genomic_DNA"/>
</dbReference>